<evidence type="ECO:0000256" key="4">
    <source>
        <dbReference type="ARBA" id="ARBA00022801"/>
    </source>
</evidence>
<evidence type="ECO:0000256" key="6">
    <source>
        <dbReference type="ARBA" id="ARBA00049117"/>
    </source>
</evidence>
<evidence type="ECO:0000256" key="5">
    <source>
        <dbReference type="ARBA" id="ARBA00023134"/>
    </source>
</evidence>
<protein>
    <recommendedName>
        <fullName evidence="7">Tubulin/FtsZ GTPase domain-containing protein</fullName>
    </recommendedName>
</protein>
<sequence>MTTFAWGSARREVIAASFPLSIYEVYPLNPFRQRIQHYQLFILATRTVLQQSNVVLTVIVAKKLNYYYVTTSGADDCVAFDNRLKLHEREVISIHIGQAGVQVANACWELYCLEHAIQPDGLLYHEYRDSTDFNALFSITSAGKCVPRVVIVDLEPTVIG</sequence>
<proteinExistence type="inferred from homology"/>
<dbReference type="InterPro" id="IPR002452">
    <property type="entry name" value="Alpha_tubulin"/>
</dbReference>
<dbReference type="SUPFAM" id="SSF52490">
    <property type="entry name" value="Tubulin nucleotide-binding domain-like"/>
    <property type="match status" value="1"/>
</dbReference>
<evidence type="ECO:0000313" key="9">
    <source>
        <dbReference type="Proteomes" id="UP001153148"/>
    </source>
</evidence>
<reference evidence="8" key="1">
    <citation type="submission" date="2021-03" db="EMBL/GenBank/DDBJ databases">
        <authorList>
            <person name="Tran Van P."/>
        </authorList>
    </citation>
    <scope>NUCLEOTIDE SEQUENCE</scope>
</reference>
<dbReference type="InterPro" id="IPR036525">
    <property type="entry name" value="Tubulin/FtsZ_GTPase_sf"/>
</dbReference>
<feature type="domain" description="Tubulin/FtsZ GTPase" evidence="7">
    <location>
        <begin position="90"/>
        <end position="159"/>
    </location>
</feature>
<dbReference type="EMBL" id="CAJPIN010029928">
    <property type="protein sequence ID" value="CAG2063879.1"/>
    <property type="molecule type" value="Genomic_DNA"/>
</dbReference>
<comment type="catalytic activity">
    <reaction evidence="6">
        <text>GTP + H2O = GDP + phosphate + H(+)</text>
        <dbReference type="Rhea" id="RHEA:19669"/>
        <dbReference type="ChEBI" id="CHEBI:15377"/>
        <dbReference type="ChEBI" id="CHEBI:15378"/>
        <dbReference type="ChEBI" id="CHEBI:37565"/>
        <dbReference type="ChEBI" id="CHEBI:43474"/>
        <dbReference type="ChEBI" id="CHEBI:58189"/>
    </reaction>
    <physiologicalReaction direction="left-to-right" evidence="6">
        <dbReference type="Rhea" id="RHEA:19670"/>
    </physiologicalReaction>
</comment>
<keyword evidence="5" id="KW-0342">GTP-binding</keyword>
<dbReference type="Proteomes" id="UP001153148">
    <property type="component" value="Unassembled WGS sequence"/>
</dbReference>
<comment type="similarity">
    <text evidence="1">Belongs to the tubulin family.</text>
</comment>
<dbReference type="PRINTS" id="PR01162">
    <property type="entry name" value="ALPHATUBULIN"/>
</dbReference>
<dbReference type="PRINTS" id="PR01161">
    <property type="entry name" value="TUBULIN"/>
</dbReference>
<evidence type="ECO:0000259" key="7">
    <source>
        <dbReference type="Pfam" id="PF00091"/>
    </source>
</evidence>
<comment type="caution">
    <text evidence="8">The sequence shown here is derived from an EMBL/GenBank/DDBJ whole genome shotgun (WGS) entry which is preliminary data.</text>
</comment>
<dbReference type="Gene3D" id="3.40.50.1440">
    <property type="entry name" value="Tubulin/FtsZ, GTPase domain"/>
    <property type="match status" value="1"/>
</dbReference>
<evidence type="ECO:0000256" key="3">
    <source>
        <dbReference type="ARBA" id="ARBA00022741"/>
    </source>
</evidence>
<dbReference type="InterPro" id="IPR003008">
    <property type="entry name" value="Tubulin_FtsZ_GTPase"/>
</dbReference>
<dbReference type="PANTHER" id="PTHR11588">
    <property type="entry name" value="TUBULIN"/>
    <property type="match status" value="1"/>
</dbReference>
<keyword evidence="3" id="KW-0547">Nucleotide-binding</keyword>
<keyword evidence="2" id="KW-0493">Microtubule</keyword>
<organism evidence="8 9">
    <name type="scientific">Timema podura</name>
    <name type="common">Walking stick</name>
    <dbReference type="NCBI Taxonomy" id="61482"/>
    <lineage>
        <taxon>Eukaryota</taxon>
        <taxon>Metazoa</taxon>
        <taxon>Ecdysozoa</taxon>
        <taxon>Arthropoda</taxon>
        <taxon>Hexapoda</taxon>
        <taxon>Insecta</taxon>
        <taxon>Pterygota</taxon>
        <taxon>Neoptera</taxon>
        <taxon>Polyneoptera</taxon>
        <taxon>Phasmatodea</taxon>
        <taxon>Timematodea</taxon>
        <taxon>Timematoidea</taxon>
        <taxon>Timematidae</taxon>
        <taxon>Timema</taxon>
    </lineage>
</organism>
<evidence type="ECO:0000313" key="8">
    <source>
        <dbReference type="EMBL" id="CAG2063879.1"/>
    </source>
</evidence>
<evidence type="ECO:0000256" key="1">
    <source>
        <dbReference type="ARBA" id="ARBA00009636"/>
    </source>
</evidence>
<name>A0ABN7PCI6_TIMPD</name>
<dbReference type="Pfam" id="PF00091">
    <property type="entry name" value="Tubulin"/>
    <property type="match status" value="1"/>
</dbReference>
<keyword evidence="4" id="KW-0378">Hydrolase</keyword>
<keyword evidence="9" id="KW-1185">Reference proteome</keyword>
<feature type="non-terminal residue" evidence="8">
    <location>
        <position position="160"/>
    </location>
</feature>
<dbReference type="InterPro" id="IPR000217">
    <property type="entry name" value="Tubulin"/>
</dbReference>
<evidence type="ECO:0000256" key="2">
    <source>
        <dbReference type="ARBA" id="ARBA00022701"/>
    </source>
</evidence>
<gene>
    <name evidence="8" type="ORF">TPAB3V08_LOCUS10826</name>
</gene>
<accession>A0ABN7PCI6</accession>